<dbReference type="EMBL" id="KI913978">
    <property type="protein sequence ID" value="ETV96000.1"/>
    <property type="molecule type" value="Genomic_DNA"/>
</dbReference>
<dbReference type="GO" id="GO:0043041">
    <property type="term" value="P:amino acid activation for nonribosomal peptide biosynthetic process"/>
    <property type="evidence" value="ECO:0007669"/>
    <property type="project" value="TreeGrafter"/>
</dbReference>
<reference evidence="6" key="1">
    <citation type="submission" date="2013-12" db="EMBL/GenBank/DDBJ databases">
        <title>The Genome Sequence of Aphanomyces invadans NJM9701.</title>
        <authorList>
            <consortium name="The Broad Institute Genomics Platform"/>
            <person name="Russ C."/>
            <person name="Tyler B."/>
            <person name="van West P."/>
            <person name="Dieguez-Uribeondo J."/>
            <person name="Young S.K."/>
            <person name="Zeng Q."/>
            <person name="Gargeya S."/>
            <person name="Fitzgerald M."/>
            <person name="Abouelleil A."/>
            <person name="Alvarado L."/>
            <person name="Chapman S.B."/>
            <person name="Gainer-Dewar J."/>
            <person name="Goldberg J."/>
            <person name="Griggs A."/>
            <person name="Gujja S."/>
            <person name="Hansen M."/>
            <person name="Howarth C."/>
            <person name="Imamovic A."/>
            <person name="Ireland A."/>
            <person name="Larimer J."/>
            <person name="McCowan C."/>
            <person name="Murphy C."/>
            <person name="Pearson M."/>
            <person name="Poon T.W."/>
            <person name="Priest M."/>
            <person name="Roberts A."/>
            <person name="Saif S."/>
            <person name="Shea T."/>
            <person name="Sykes S."/>
            <person name="Wortman J."/>
            <person name="Nusbaum C."/>
            <person name="Birren B."/>
        </authorList>
    </citation>
    <scope>NUCLEOTIDE SEQUENCE [LARGE SCALE GENOMIC DNA]</scope>
    <source>
        <strain evidence="6">NJM9701</strain>
    </source>
</reference>
<feature type="domain" description="AMP-dependent synthetase/ligase" evidence="5">
    <location>
        <begin position="125"/>
        <end position="212"/>
    </location>
</feature>
<evidence type="ECO:0000256" key="2">
    <source>
        <dbReference type="ARBA" id="ARBA00022553"/>
    </source>
</evidence>
<feature type="domain" description="AMP-dependent synthetase/ligase" evidence="5">
    <location>
        <begin position="28"/>
        <end position="92"/>
    </location>
</feature>
<evidence type="ECO:0000256" key="4">
    <source>
        <dbReference type="ARBA" id="ARBA00029454"/>
    </source>
</evidence>
<dbReference type="RefSeq" id="XP_008875311.1">
    <property type="nucleotide sequence ID" value="XM_008877089.1"/>
</dbReference>
<gene>
    <name evidence="6" type="ORF">H310_10655</name>
</gene>
<dbReference type="Pfam" id="PF00501">
    <property type="entry name" value="AMP-binding"/>
    <property type="match status" value="2"/>
</dbReference>
<evidence type="ECO:0000256" key="1">
    <source>
        <dbReference type="ARBA" id="ARBA00022450"/>
    </source>
</evidence>
<name>A0A024TPD3_9STRA</name>
<dbReference type="GO" id="GO:0044550">
    <property type="term" value="P:secondary metabolite biosynthetic process"/>
    <property type="evidence" value="ECO:0007669"/>
    <property type="project" value="TreeGrafter"/>
</dbReference>
<evidence type="ECO:0000313" key="6">
    <source>
        <dbReference type="EMBL" id="ETV96000.1"/>
    </source>
</evidence>
<dbReference type="GO" id="GO:0016874">
    <property type="term" value="F:ligase activity"/>
    <property type="evidence" value="ECO:0007669"/>
    <property type="project" value="UniProtKB-KW"/>
</dbReference>
<proteinExistence type="inferred from homology"/>
<dbReference type="eggNOG" id="KOG1178">
    <property type="taxonomic scope" value="Eukaryota"/>
</dbReference>
<dbReference type="STRING" id="157072.A0A024TPD3"/>
<dbReference type="GO" id="GO:0005737">
    <property type="term" value="C:cytoplasm"/>
    <property type="evidence" value="ECO:0007669"/>
    <property type="project" value="TreeGrafter"/>
</dbReference>
<dbReference type="SUPFAM" id="SSF56801">
    <property type="entry name" value="Acetyl-CoA synthetase-like"/>
    <property type="match status" value="1"/>
</dbReference>
<dbReference type="PANTHER" id="PTHR45527">
    <property type="entry name" value="NONRIBOSOMAL PEPTIDE SYNTHETASE"/>
    <property type="match status" value="1"/>
</dbReference>
<keyword evidence="1" id="KW-0596">Phosphopantetheine</keyword>
<dbReference type="PANTHER" id="PTHR45527:SF11">
    <property type="entry name" value="NONRIBOSOMAL PEPTIDE SYNTHETASE 5"/>
    <property type="match status" value="1"/>
</dbReference>
<comment type="similarity">
    <text evidence="4">Belongs to the NRP synthetase family.</text>
</comment>
<evidence type="ECO:0000256" key="3">
    <source>
        <dbReference type="ARBA" id="ARBA00022598"/>
    </source>
</evidence>
<dbReference type="VEuPathDB" id="FungiDB:H310_10655"/>
<dbReference type="InterPro" id="IPR000873">
    <property type="entry name" value="AMP-dep_synth/lig_dom"/>
</dbReference>
<keyword evidence="3" id="KW-0436">Ligase</keyword>
<dbReference type="Gene3D" id="3.40.50.980">
    <property type="match status" value="3"/>
</dbReference>
<accession>A0A024TPD3</accession>
<organism evidence="6">
    <name type="scientific">Aphanomyces invadans</name>
    <dbReference type="NCBI Taxonomy" id="157072"/>
    <lineage>
        <taxon>Eukaryota</taxon>
        <taxon>Sar</taxon>
        <taxon>Stramenopiles</taxon>
        <taxon>Oomycota</taxon>
        <taxon>Saprolegniomycetes</taxon>
        <taxon>Saprolegniales</taxon>
        <taxon>Verrucalvaceae</taxon>
        <taxon>Aphanomyces</taxon>
    </lineage>
</organism>
<sequence length="239" mass="25643">MDVDCMETMSVSFGPKVSLPHARLHDAFESIAKRSPELEAIETDGTVLTYGELNSAASTLACDLAAHGMVVETRVAVIMDRRVKFIIGLLATQLEPRTVHEVAQRETPVLTVSYQLLGDDTKEVVPSSEHVASPANEAYIVYMSGSTGTPKGVPVLHMSAANAIVCRAEEIGFTPDTQVMQFMAIGFDVCQWEVWSALSHGSTLVLRSEADLEGLTSVDILTITPTGLSLLGEPPSTPD</sequence>
<dbReference type="GeneID" id="20087705"/>
<protein>
    <recommendedName>
        <fullName evidence="5">AMP-dependent synthetase/ligase domain-containing protein</fullName>
    </recommendedName>
</protein>
<dbReference type="GO" id="GO:0031177">
    <property type="term" value="F:phosphopantetheine binding"/>
    <property type="evidence" value="ECO:0007669"/>
    <property type="project" value="TreeGrafter"/>
</dbReference>
<evidence type="ECO:0000259" key="5">
    <source>
        <dbReference type="Pfam" id="PF00501"/>
    </source>
</evidence>
<dbReference type="AlphaFoldDB" id="A0A024TPD3"/>
<dbReference type="OrthoDB" id="75981at2759"/>
<keyword evidence="2" id="KW-0597">Phosphoprotein</keyword>